<dbReference type="GO" id="GO:0003824">
    <property type="term" value="F:catalytic activity"/>
    <property type="evidence" value="ECO:0007669"/>
    <property type="project" value="InterPro"/>
</dbReference>
<dbReference type="RefSeq" id="WP_055684193.1">
    <property type="nucleotide sequence ID" value="NZ_CXPG01000027.1"/>
</dbReference>
<accession>A0A0M6XX09</accession>
<evidence type="ECO:0000259" key="1">
    <source>
        <dbReference type="Pfam" id="PF01507"/>
    </source>
</evidence>
<dbReference type="STRING" id="282197.SAMN04488517_11010"/>
<dbReference type="PANTHER" id="PTHR43196">
    <property type="entry name" value="SULFATE ADENYLYLTRANSFERASE SUBUNIT 2"/>
    <property type="match status" value="1"/>
</dbReference>
<dbReference type="EMBL" id="CXPG01000027">
    <property type="protein sequence ID" value="CTQ34831.1"/>
    <property type="molecule type" value="Genomic_DNA"/>
</dbReference>
<sequence length="249" mass="27799">MSARLPVPPAIAAEIEAGALFAISHSGGKDSQAMTILLCEVVPPEQIVVVHAPLGRVEWPGTLRHIERTAEGLPLILAHARTELLDVVRRRGRWPTPGIRQCTSDLKRGPITREVRRYLHARPQHGLRVVSCMGMRADESARRAKQAPLKPNARNSVAGRHWLDWLPIHHLTEAEVFETIAAAGQRPHWVYRAGMSRCSCSFCIMASRDDLRRAAQLRPKLAAEYVALEEEIGHTLSPSRVPLRRLFEA</sequence>
<dbReference type="InterPro" id="IPR050128">
    <property type="entry name" value="Sulfate_adenylyltrnsfr_sub2"/>
</dbReference>
<dbReference type="Gene3D" id="3.40.50.620">
    <property type="entry name" value="HUPs"/>
    <property type="match status" value="1"/>
</dbReference>
<dbReference type="OrthoDB" id="7574889at2"/>
<dbReference type="PANTHER" id="PTHR43196:SF2">
    <property type="entry name" value="PHOSPHOADENOSINE PHOSPHOSULFATE REDUCTASE"/>
    <property type="match status" value="1"/>
</dbReference>
<dbReference type="InterPro" id="IPR002500">
    <property type="entry name" value="PAPS_reduct_dom"/>
</dbReference>
<feature type="domain" description="Phosphoadenosine phosphosulphate reductase" evidence="1">
    <location>
        <begin position="22"/>
        <end position="203"/>
    </location>
</feature>
<dbReference type="Pfam" id="PF01507">
    <property type="entry name" value="PAPS_reduct"/>
    <property type="match status" value="1"/>
</dbReference>
<gene>
    <name evidence="2" type="ORF">JAN5088_03627</name>
</gene>
<organism evidence="2 3">
    <name type="scientific">Jannaschia rubra</name>
    <dbReference type="NCBI Taxonomy" id="282197"/>
    <lineage>
        <taxon>Bacteria</taxon>
        <taxon>Pseudomonadati</taxon>
        <taxon>Pseudomonadota</taxon>
        <taxon>Alphaproteobacteria</taxon>
        <taxon>Rhodobacterales</taxon>
        <taxon>Roseobacteraceae</taxon>
        <taxon>Jannaschia</taxon>
    </lineage>
</organism>
<proteinExistence type="predicted"/>
<dbReference type="SUPFAM" id="SSF52402">
    <property type="entry name" value="Adenine nucleotide alpha hydrolases-like"/>
    <property type="match status" value="1"/>
</dbReference>
<name>A0A0M6XX09_9RHOB</name>
<reference evidence="2 3" key="1">
    <citation type="submission" date="2015-07" db="EMBL/GenBank/DDBJ databases">
        <authorList>
            <person name="Noorani M."/>
        </authorList>
    </citation>
    <scope>NUCLEOTIDE SEQUENCE [LARGE SCALE GENOMIC DNA]</scope>
    <source>
        <strain evidence="2 3">CECT 5088</strain>
    </source>
</reference>
<dbReference type="InterPro" id="IPR014729">
    <property type="entry name" value="Rossmann-like_a/b/a_fold"/>
</dbReference>
<dbReference type="AlphaFoldDB" id="A0A0M6XX09"/>
<dbReference type="Proteomes" id="UP000048908">
    <property type="component" value="Unassembled WGS sequence"/>
</dbReference>
<protein>
    <submittedName>
        <fullName evidence="2">PUA domain (Predicted RNA-binding domain)</fullName>
    </submittedName>
</protein>
<evidence type="ECO:0000313" key="3">
    <source>
        <dbReference type="Proteomes" id="UP000048908"/>
    </source>
</evidence>
<evidence type="ECO:0000313" key="2">
    <source>
        <dbReference type="EMBL" id="CTQ34831.1"/>
    </source>
</evidence>
<keyword evidence="3" id="KW-1185">Reference proteome</keyword>